<reference evidence="1 2" key="1">
    <citation type="submission" date="2019-03" db="EMBL/GenBank/DDBJ databases">
        <title>Genomic Encyclopedia of Type Strains, Phase III (KMG-III): the genomes of soil and plant-associated and newly described type strains.</title>
        <authorList>
            <person name="Whitman W."/>
        </authorList>
    </citation>
    <scope>NUCLEOTIDE SEQUENCE [LARGE SCALE GENOMIC DNA]</scope>
    <source>
        <strain evidence="1 2">CECT 7972</strain>
    </source>
</reference>
<protein>
    <submittedName>
        <fullName evidence="1">Uncharacterized protein</fullName>
    </submittedName>
</protein>
<dbReference type="RefSeq" id="WP_036069434.1">
    <property type="nucleotide sequence ID" value="NZ_JAASUO010000003.1"/>
</dbReference>
<proteinExistence type="predicted"/>
<dbReference type="Proteomes" id="UP000295558">
    <property type="component" value="Unassembled WGS sequence"/>
</dbReference>
<evidence type="ECO:0000313" key="2">
    <source>
        <dbReference type="Proteomes" id="UP000295558"/>
    </source>
</evidence>
<sequence>MVVSFLYVAKTLGRMLQQKQGEFIYEAMTVKPLVSGRSLCRAARQNASASVYSQISPQSNAFLIQEVQKVAEVLGRAPLSTHGEFPYRMTVVRCFLATRTATSG</sequence>
<organism evidence="1 2">
    <name type="scientific">Listeria rocourtiae</name>
    <dbReference type="NCBI Taxonomy" id="647910"/>
    <lineage>
        <taxon>Bacteria</taxon>
        <taxon>Bacillati</taxon>
        <taxon>Bacillota</taxon>
        <taxon>Bacilli</taxon>
        <taxon>Bacillales</taxon>
        <taxon>Listeriaceae</taxon>
        <taxon>Listeria</taxon>
    </lineage>
</organism>
<dbReference type="EMBL" id="SNZK01000006">
    <property type="protein sequence ID" value="TDR52870.1"/>
    <property type="molecule type" value="Genomic_DNA"/>
</dbReference>
<evidence type="ECO:0000313" key="1">
    <source>
        <dbReference type="EMBL" id="TDR52870.1"/>
    </source>
</evidence>
<dbReference type="STRING" id="1265846.PROCOU_02754"/>
<keyword evidence="2" id="KW-1185">Reference proteome</keyword>
<dbReference type="AlphaFoldDB" id="A0A4R6ZKH4"/>
<accession>A0A4R6ZKH4</accession>
<gene>
    <name evidence="1" type="ORF">DFP96_10676</name>
</gene>
<comment type="caution">
    <text evidence="1">The sequence shown here is derived from an EMBL/GenBank/DDBJ whole genome shotgun (WGS) entry which is preliminary data.</text>
</comment>
<name>A0A4R6ZKH4_9LIST</name>